<protein>
    <recommendedName>
        <fullName evidence="5">Cysteine desulfurase</fullName>
        <ecNumber evidence="4">2.8.1.7</ecNumber>
    </recommendedName>
</protein>
<keyword evidence="6" id="KW-0808">Transferase</keyword>
<evidence type="ECO:0000256" key="9">
    <source>
        <dbReference type="ARBA" id="ARBA00023004"/>
    </source>
</evidence>
<comment type="similarity">
    <text evidence="3">Belongs to the class-V pyridoxal-phosphate-dependent aminotransferase family. NifS/IscS subfamily.</text>
</comment>
<dbReference type="PANTHER" id="PTHR11601:SF34">
    <property type="entry name" value="CYSTEINE DESULFURASE"/>
    <property type="match status" value="1"/>
</dbReference>
<evidence type="ECO:0000259" key="13">
    <source>
        <dbReference type="Pfam" id="PF00266"/>
    </source>
</evidence>
<accession>A0ABX2THQ3</accession>
<dbReference type="InterPro" id="IPR015424">
    <property type="entry name" value="PyrdxlP-dep_Trfase"/>
</dbReference>
<keyword evidence="7" id="KW-0479">Metal-binding</keyword>
<proteinExistence type="inferred from homology"/>
<dbReference type="EC" id="2.8.1.7" evidence="4"/>
<dbReference type="PANTHER" id="PTHR11601">
    <property type="entry name" value="CYSTEINE DESULFURYLASE FAMILY MEMBER"/>
    <property type="match status" value="1"/>
</dbReference>
<comment type="catalytic activity">
    <reaction evidence="11">
        <text>(sulfur carrier)-H + L-cysteine = (sulfur carrier)-SH + L-alanine</text>
        <dbReference type="Rhea" id="RHEA:43892"/>
        <dbReference type="Rhea" id="RHEA-COMP:14737"/>
        <dbReference type="Rhea" id="RHEA-COMP:14739"/>
        <dbReference type="ChEBI" id="CHEBI:29917"/>
        <dbReference type="ChEBI" id="CHEBI:35235"/>
        <dbReference type="ChEBI" id="CHEBI:57972"/>
        <dbReference type="ChEBI" id="CHEBI:64428"/>
        <dbReference type="EC" id="2.8.1.7"/>
    </reaction>
</comment>
<dbReference type="Pfam" id="PF00266">
    <property type="entry name" value="Aminotran_5"/>
    <property type="match status" value="1"/>
</dbReference>
<organism evidence="14 15">
    <name type="scientific">Azospirillum oleiclasticum</name>
    <dbReference type="NCBI Taxonomy" id="2735135"/>
    <lineage>
        <taxon>Bacteria</taxon>
        <taxon>Pseudomonadati</taxon>
        <taxon>Pseudomonadota</taxon>
        <taxon>Alphaproteobacteria</taxon>
        <taxon>Rhodospirillales</taxon>
        <taxon>Azospirillaceae</taxon>
        <taxon>Azospirillum</taxon>
    </lineage>
</organism>
<dbReference type="InterPro" id="IPR015422">
    <property type="entry name" value="PyrdxlP-dep_Trfase_small"/>
</dbReference>
<dbReference type="InterPro" id="IPR000192">
    <property type="entry name" value="Aminotrans_V_dom"/>
</dbReference>
<evidence type="ECO:0000256" key="3">
    <source>
        <dbReference type="ARBA" id="ARBA00006490"/>
    </source>
</evidence>
<dbReference type="InterPro" id="IPR020578">
    <property type="entry name" value="Aminotrans_V_PyrdxlP_BS"/>
</dbReference>
<evidence type="ECO:0000256" key="6">
    <source>
        <dbReference type="ARBA" id="ARBA00022679"/>
    </source>
</evidence>
<evidence type="ECO:0000256" key="2">
    <source>
        <dbReference type="ARBA" id="ARBA00003120"/>
    </source>
</evidence>
<dbReference type="Proteomes" id="UP000584642">
    <property type="component" value="Unassembled WGS sequence"/>
</dbReference>
<keyword evidence="9" id="KW-0408">Iron</keyword>
<dbReference type="RefSeq" id="WP_180283983.1">
    <property type="nucleotide sequence ID" value="NZ_JABFDB010000016.1"/>
</dbReference>
<comment type="caution">
    <text evidence="14">The sequence shown here is derived from an EMBL/GenBank/DDBJ whole genome shotgun (WGS) entry which is preliminary data.</text>
</comment>
<dbReference type="SUPFAM" id="SSF53383">
    <property type="entry name" value="PLP-dependent transferases"/>
    <property type="match status" value="1"/>
</dbReference>
<dbReference type="Gene3D" id="1.10.260.50">
    <property type="match status" value="1"/>
</dbReference>
<dbReference type="PROSITE" id="PS00595">
    <property type="entry name" value="AA_TRANSFER_CLASS_5"/>
    <property type="match status" value="1"/>
</dbReference>
<keyword evidence="8" id="KW-0663">Pyridoxal phosphate</keyword>
<comment type="function">
    <text evidence="2">Catalyzes the removal of elemental sulfur atoms from cysteine to produce alanine. Seems to participate in the biosynthesis of the nitrogenase metalloclusters by providing the inorganic sulfur required for the Fe-S core formation.</text>
</comment>
<gene>
    <name evidence="14" type="ORF">HND93_21035</name>
</gene>
<feature type="domain" description="Aminotransferase class V" evidence="13">
    <location>
        <begin position="3"/>
        <end position="359"/>
    </location>
</feature>
<evidence type="ECO:0000256" key="4">
    <source>
        <dbReference type="ARBA" id="ARBA00012239"/>
    </source>
</evidence>
<evidence type="ECO:0000256" key="1">
    <source>
        <dbReference type="ARBA" id="ARBA00001933"/>
    </source>
</evidence>
<dbReference type="Gene3D" id="3.40.640.10">
    <property type="entry name" value="Type I PLP-dependent aspartate aminotransferase-like (Major domain)"/>
    <property type="match status" value="1"/>
</dbReference>
<evidence type="ECO:0000256" key="11">
    <source>
        <dbReference type="ARBA" id="ARBA00050776"/>
    </source>
</evidence>
<evidence type="ECO:0000256" key="8">
    <source>
        <dbReference type="ARBA" id="ARBA00022898"/>
    </source>
</evidence>
<dbReference type="PIRSF" id="PIRSF005572">
    <property type="entry name" value="NifS"/>
    <property type="match status" value="1"/>
</dbReference>
<evidence type="ECO:0000256" key="10">
    <source>
        <dbReference type="ARBA" id="ARBA00023014"/>
    </source>
</evidence>
<dbReference type="InterPro" id="IPR016454">
    <property type="entry name" value="Cysteine_dSase"/>
</dbReference>
<evidence type="ECO:0000256" key="12">
    <source>
        <dbReference type="RuleBase" id="RU004504"/>
    </source>
</evidence>
<dbReference type="EMBL" id="JABFDB010000016">
    <property type="protein sequence ID" value="NYZ22205.1"/>
    <property type="molecule type" value="Genomic_DNA"/>
</dbReference>
<evidence type="ECO:0000256" key="7">
    <source>
        <dbReference type="ARBA" id="ARBA00022723"/>
    </source>
</evidence>
<comment type="cofactor">
    <cofactor evidence="1 12">
        <name>pyridoxal 5'-phosphate</name>
        <dbReference type="ChEBI" id="CHEBI:597326"/>
    </cofactor>
</comment>
<dbReference type="InterPro" id="IPR015421">
    <property type="entry name" value="PyrdxlP-dep_Trfase_major"/>
</dbReference>
<keyword evidence="10" id="KW-0411">Iron-sulfur</keyword>
<keyword evidence="15" id="KW-1185">Reference proteome</keyword>
<reference evidence="14 15" key="1">
    <citation type="submission" date="2020-05" db="EMBL/GenBank/DDBJ databases">
        <title>Azospirillum oleiclasticum sp. nov, a nitrogen-fixing and heavy crude oil-emulsifying bacterium isolated from the crude oil of Yumen Oilfield.</title>
        <authorList>
            <person name="Wu D."/>
            <person name="Cai M."/>
            <person name="Zhang X."/>
        </authorList>
    </citation>
    <scope>NUCLEOTIDE SEQUENCE [LARGE SCALE GENOMIC DNA]</scope>
    <source>
        <strain evidence="14 15">ROY-1-1-2</strain>
    </source>
</reference>
<name>A0ABX2THQ3_9PROT</name>
<sequence length="379" mass="39264">MEVYLDNNATTQPLPEVLDAVAKAMTDGYGNPSSSHAKGARAKAALFGSKTSVAGLAGGNPGGLVLTSGGTEANNLGFSSLFRRLQSPRVAVSAAEHPSVLRPAASASGGRLTVLPLRRDGIVDLDALSERLEEGLDIVSVQWASGETGVVQPIREIARLCRAKGAVFHSDAAQAFGRVPLGLDDSGIDLVTLSAHKMHGPLGIGALWTRNVGLLSPAILGGGQQDGLRSGTENVPGAAGFAAACSARASRFGNDVARMTELRDRFERVVLAAVPDSKVNGASAERLCNTSSIRFKGVDGQAVVANLDRAGIMCSQTSACSSGRPEPSPTLLAMGLSEAEAWATVRFSFSVMNADQDADTAAMAVAEVVEKLRRFMVLP</sequence>
<evidence type="ECO:0000313" key="14">
    <source>
        <dbReference type="EMBL" id="NYZ22205.1"/>
    </source>
</evidence>
<evidence type="ECO:0000256" key="5">
    <source>
        <dbReference type="ARBA" id="ARBA00013558"/>
    </source>
</evidence>
<evidence type="ECO:0000313" key="15">
    <source>
        <dbReference type="Proteomes" id="UP000584642"/>
    </source>
</evidence>
<dbReference type="Gene3D" id="3.90.1150.10">
    <property type="entry name" value="Aspartate Aminotransferase, domain 1"/>
    <property type="match status" value="1"/>
</dbReference>